<keyword evidence="3" id="KW-0268">Exocytosis</keyword>
<feature type="domain" description="Exocyst complex component Sec3 PIP2-binding N-terminal" evidence="6">
    <location>
        <begin position="31"/>
        <end position="120"/>
    </location>
</feature>
<evidence type="ECO:0000259" key="6">
    <source>
        <dbReference type="SMART" id="SM01313"/>
    </source>
</evidence>
<evidence type="ECO:0000313" key="7">
    <source>
        <dbReference type="Proteomes" id="UP000695000"/>
    </source>
</evidence>
<dbReference type="InterPro" id="IPR048628">
    <property type="entry name" value="Sec3_C"/>
</dbReference>
<dbReference type="CDD" id="cd14683">
    <property type="entry name" value="PH-EXOC1"/>
    <property type="match status" value="1"/>
</dbReference>
<keyword evidence="4 5" id="KW-0175">Coiled coil</keyword>
<protein>
    <submittedName>
        <fullName evidence="8">Exocyst complex component 1</fullName>
    </submittedName>
</protein>
<feature type="coiled-coil region" evidence="5">
    <location>
        <begin position="211"/>
        <end position="245"/>
    </location>
</feature>
<dbReference type="SMART" id="SM01313">
    <property type="entry name" value="Sec3-PIP2_bind"/>
    <property type="match status" value="1"/>
</dbReference>
<dbReference type="InterPro" id="IPR019160">
    <property type="entry name" value="Sec3_CC"/>
</dbReference>
<sequence>MTTIRHTIQQEIFQGKEERLISICHVGKLLKKKKSSFMCIVSTTSAPPNISLVQVKQTDKSFKRKRSWALAELKIVDGRSEGSDNVEFDLHIDKPYRWVASTIHERQNFIITLYRQSNKYLAKEKPIFKNIPKAWLIEDVMTPESIKFSASPLIGMDSELSEDFQAITDKEQEDLSKLMSDCEFAISNAEAFMEVLARDLSLLDGENVQCVLASEAQVESLMEQLQMAINEAERIENRLDSYDEILCHVRDTMQNMEKKNSMIEVANTNNQLLLQELENVVTQLDLPRKFQDALDDADLTNPQGLKAAIEAGNALRIAMNSQLDPALLRMAAVQEQRKRFEKYKEKFSRTISRQLNNLFIHYGNHKGDAEHTADGLILPQHSAVHKELNMYTDLMHWIKVMDRNAYNQLKKVYTESLGKLYDRDLRYLFEVAREKVAVNGPVTTPTRNSVLLGLDRDQWTLETTTLDRERYESCLEQVLSLLEPVCLQEQQFCVSFFQLDVLSPSSKNTLTTLDGVDGDTAILPHKKAEKQVNEDVRNMMGSLFNCLEDELVSFIGHIEKQDAFYCMYVLMHLNQHVMSAQSSFLSNTYASVLIQIKRSLDKFMQTQIESIRECKLQRRSKCGILPYVLNLEEFAKNADVLLKSDRRADLEKWYTRLVDTIIECISMHSTDHSKTPSQVIKMENYHNLYSLLSQLKISVLDAQRKDAKQKYNDSLGTYVTQYFGRPLEKLNTFFDGVQARVASGVKASEVSYQLAFSKQELRKVISQYPGSTVKRGLESLYKKVEKHLSEDSNLLQVVWRAMQEEFIQQYKTLEDLIQQCYPGSMITLEFTINDILNFFSDIARSH</sequence>
<dbReference type="Pfam" id="PF20654">
    <property type="entry name" value="Sec3_C-term"/>
    <property type="match status" value="1"/>
</dbReference>
<dbReference type="RefSeq" id="XP_017768791.1">
    <property type="nucleotide sequence ID" value="XM_017913302.1"/>
</dbReference>
<dbReference type="Proteomes" id="UP000695000">
    <property type="component" value="Unplaced"/>
</dbReference>
<dbReference type="PANTHER" id="PTHR16092">
    <property type="entry name" value="SEC3/SYNTAXIN-RELATED"/>
    <property type="match status" value="1"/>
</dbReference>
<reference evidence="8" key="1">
    <citation type="submission" date="2025-08" db="UniProtKB">
        <authorList>
            <consortium name="RefSeq"/>
        </authorList>
    </citation>
    <scope>IDENTIFICATION</scope>
    <source>
        <tissue evidence="8">Whole Larva</tissue>
    </source>
</reference>
<keyword evidence="2" id="KW-0813">Transport</keyword>
<keyword evidence="7" id="KW-1185">Reference proteome</keyword>
<dbReference type="GeneID" id="108556949"/>
<proteinExistence type="inferred from homology"/>
<dbReference type="InterPro" id="IPR028258">
    <property type="entry name" value="Sec3-PIP2_bind"/>
</dbReference>
<evidence type="ECO:0000313" key="8">
    <source>
        <dbReference type="RefSeq" id="XP_017768791.1"/>
    </source>
</evidence>
<evidence type="ECO:0000256" key="3">
    <source>
        <dbReference type="ARBA" id="ARBA00022483"/>
    </source>
</evidence>
<dbReference type="Pfam" id="PF15277">
    <property type="entry name" value="Sec3-PIP2_bind"/>
    <property type="match status" value="1"/>
</dbReference>
<dbReference type="PANTHER" id="PTHR16092:SF14">
    <property type="entry name" value="EXOCYST COMPLEX COMPONENT 1 ISOFORM X1"/>
    <property type="match status" value="1"/>
</dbReference>
<evidence type="ECO:0000256" key="5">
    <source>
        <dbReference type="SAM" id="Coils"/>
    </source>
</evidence>
<accession>A0ABM1M2J1</accession>
<dbReference type="Pfam" id="PF09763">
    <property type="entry name" value="Sec3_CC"/>
    <property type="match status" value="1"/>
</dbReference>
<organism evidence="7 8">
    <name type="scientific">Nicrophorus vespilloides</name>
    <name type="common">Boreal carrion beetle</name>
    <dbReference type="NCBI Taxonomy" id="110193"/>
    <lineage>
        <taxon>Eukaryota</taxon>
        <taxon>Metazoa</taxon>
        <taxon>Ecdysozoa</taxon>
        <taxon>Arthropoda</taxon>
        <taxon>Hexapoda</taxon>
        <taxon>Insecta</taxon>
        <taxon>Pterygota</taxon>
        <taxon>Neoptera</taxon>
        <taxon>Endopterygota</taxon>
        <taxon>Coleoptera</taxon>
        <taxon>Polyphaga</taxon>
        <taxon>Staphyliniformia</taxon>
        <taxon>Silphidae</taxon>
        <taxon>Nicrophorinae</taxon>
        <taxon>Nicrophorus</taxon>
    </lineage>
</organism>
<evidence type="ECO:0000256" key="4">
    <source>
        <dbReference type="ARBA" id="ARBA00023054"/>
    </source>
</evidence>
<gene>
    <name evidence="8" type="primary">LOC108556949</name>
</gene>
<dbReference type="Gene3D" id="2.30.29.90">
    <property type="match status" value="1"/>
</dbReference>
<evidence type="ECO:0000256" key="2">
    <source>
        <dbReference type="ARBA" id="ARBA00022448"/>
    </source>
</evidence>
<evidence type="ECO:0000256" key="1">
    <source>
        <dbReference type="ARBA" id="ARBA00006518"/>
    </source>
</evidence>
<name>A0ABM1M2J1_NICVS</name>
<comment type="similarity">
    <text evidence="1">Belongs to the SEC3 family.</text>
</comment>